<dbReference type="AlphaFoldDB" id="A0A8E6B8K0"/>
<dbReference type="NCBIfam" id="TIGR00215">
    <property type="entry name" value="lpxB"/>
    <property type="match status" value="1"/>
</dbReference>
<accession>A0A8E6B8K0</accession>
<dbReference type="SUPFAM" id="SSF53756">
    <property type="entry name" value="UDP-Glycosyltransferase/glycogen phosphorylase"/>
    <property type="match status" value="1"/>
</dbReference>
<protein>
    <recommendedName>
        <fullName evidence="3 10">Lipid-A-disaccharide synthase</fullName>
        <ecNumber evidence="2 10">2.4.1.182</ecNumber>
    </recommendedName>
</protein>
<evidence type="ECO:0000256" key="9">
    <source>
        <dbReference type="ARBA" id="ARBA00048975"/>
    </source>
</evidence>
<dbReference type="RefSeq" id="WP_213498237.1">
    <property type="nucleotide sequence ID" value="NZ_CP074694.1"/>
</dbReference>
<keyword evidence="7 11" id="KW-0808">Transferase</keyword>
<dbReference type="GO" id="GO:0008915">
    <property type="term" value="F:lipid-A-disaccharide synthase activity"/>
    <property type="evidence" value="ECO:0007669"/>
    <property type="project" value="UniProtKB-UniRule"/>
</dbReference>
<comment type="function">
    <text evidence="1">Condensation of UDP-2,3-diacylglucosamine and 2,3-diacylglucosamine-1-phosphate to form lipid A disaccharide, a precursor of lipid A, a phosphorylated glycolipid that anchors the lipopolysaccharide to the outer membrane of the cell.</text>
</comment>
<evidence type="ECO:0000256" key="10">
    <source>
        <dbReference type="NCBIfam" id="TIGR00215"/>
    </source>
</evidence>
<keyword evidence="12" id="KW-1185">Reference proteome</keyword>
<organism evidence="11 12">
    <name type="scientific">Telmatocola sphagniphila</name>
    <dbReference type="NCBI Taxonomy" id="1123043"/>
    <lineage>
        <taxon>Bacteria</taxon>
        <taxon>Pseudomonadati</taxon>
        <taxon>Planctomycetota</taxon>
        <taxon>Planctomycetia</taxon>
        <taxon>Gemmatales</taxon>
        <taxon>Gemmataceae</taxon>
    </lineage>
</organism>
<evidence type="ECO:0000256" key="8">
    <source>
        <dbReference type="ARBA" id="ARBA00023098"/>
    </source>
</evidence>
<evidence type="ECO:0000256" key="1">
    <source>
        <dbReference type="ARBA" id="ARBA00002056"/>
    </source>
</evidence>
<evidence type="ECO:0000313" key="11">
    <source>
        <dbReference type="EMBL" id="QVL33347.1"/>
    </source>
</evidence>
<dbReference type="InterPro" id="IPR003835">
    <property type="entry name" value="Glyco_trans_19"/>
</dbReference>
<evidence type="ECO:0000256" key="7">
    <source>
        <dbReference type="ARBA" id="ARBA00022679"/>
    </source>
</evidence>
<evidence type="ECO:0000256" key="6">
    <source>
        <dbReference type="ARBA" id="ARBA00022676"/>
    </source>
</evidence>
<keyword evidence="4" id="KW-0444">Lipid biosynthesis</keyword>
<keyword evidence="5" id="KW-0441">Lipid A biosynthesis</keyword>
<keyword evidence="6 11" id="KW-0328">Glycosyltransferase</keyword>
<dbReference type="Proteomes" id="UP000676194">
    <property type="component" value="Chromosome"/>
</dbReference>
<dbReference type="GO" id="GO:0016020">
    <property type="term" value="C:membrane"/>
    <property type="evidence" value="ECO:0007669"/>
    <property type="project" value="GOC"/>
</dbReference>
<evidence type="ECO:0000256" key="5">
    <source>
        <dbReference type="ARBA" id="ARBA00022556"/>
    </source>
</evidence>
<keyword evidence="8" id="KW-0443">Lipid metabolism</keyword>
<reference evidence="11" key="1">
    <citation type="submission" date="2021-05" db="EMBL/GenBank/DDBJ databases">
        <title>Complete genome sequence of the cellulolytic planctomycete Telmatocola sphagniphila SP2T and characterization of the first cellulase from planctomycetes.</title>
        <authorList>
            <person name="Rakitin A.L."/>
            <person name="Beletsky A.V."/>
            <person name="Naumoff D.G."/>
            <person name="Kulichevskaya I.S."/>
            <person name="Mardanov A.V."/>
            <person name="Ravin N.V."/>
            <person name="Dedysh S.N."/>
        </authorList>
    </citation>
    <scope>NUCLEOTIDE SEQUENCE</scope>
    <source>
        <strain evidence="11">SP2T</strain>
    </source>
</reference>
<gene>
    <name evidence="11" type="primary">lpxB</name>
    <name evidence="11" type="ORF">KIH39_05380</name>
</gene>
<evidence type="ECO:0000256" key="4">
    <source>
        <dbReference type="ARBA" id="ARBA00022516"/>
    </source>
</evidence>
<evidence type="ECO:0000313" key="12">
    <source>
        <dbReference type="Proteomes" id="UP000676194"/>
    </source>
</evidence>
<evidence type="ECO:0000256" key="3">
    <source>
        <dbReference type="ARBA" id="ARBA00020902"/>
    </source>
</evidence>
<dbReference type="KEGG" id="tsph:KIH39_05380"/>
<proteinExistence type="predicted"/>
<dbReference type="EC" id="2.4.1.182" evidence="2 10"/>
<dbReference type="PANTHER" id="PTHR30372">
    <property type="entry name" value="LIPID-A-DISACCHARIDE SYNTHASE"/>
    <property type="match status" value="1"/>
</dbReference>
<dbReference type="GO" id="GO:0005543">
    <property type="term" value="F:phospholipid binding"/>
    <property type="evidence" value="ECO:0007669"/>
    <property type="project" value="TreeGrafter"/>
</dbReference>
<dbReference type="PANTHER" id="PTHR30372:SF4">
    <property type="entry name" value="LIPID-A-DISACCHARIDE SYNTHASE, MITOCHONDRIAL-RELATED"/>
    <property type="match status" value="1"/>
</dbReference>
<evidence type="ECO:0000256" key="2">
    <source>
        <dbReference type="ARBA" id="ARBA00012687"/>
    </source>
</evidence>
<dbReference type="Pfam" id="PF02684">
    <property type="entry name" value="LpxB"/>
    <property type="match status" value="1"/>
</dbReference>
<name>A0A8E6B8K0_9BACT</name>
<comment type="catalytic activity">
    <reaction evidence="9">
        <text>a lipid X + a UDP-2-N,3-O-bis[(3R)-3-hydroxyacyl]-alpha-D-glucosamine = a lipid A disaccharide + UDP + H(+)</text>
        <dbReference type="Rhea" id="RHEA:67828"/>
        <dbReference type="ChEBI" id="CHEBI:15378"/>
        <dbReference type="ChEBI" id="CHEBI:58223"/>
        <dbReference type="ChEBI" id="CHEBI:137748"/>
        <dbReference type="ChEBI" id="CHEBI:176338"/>
        <dbReference type="ChEBI" id="CHEBI:176343"/>
        <dbReference type="EC" id="2.4.1.182"/>
    </reaction>
</comment>
<sequence length="387" mass="44023">MHYFVSAGEPSGDIHGHNLIKALRQKDPTARFSGFGGDQMRSVGCHLLYPLCNLSVMWFLRVFLNIITFLRLRSQATEFFQREKPDAVILIDFPGFHWHLAYRAKREGIPVFYFVPPQLWAWGAWRVQKMKDSVDCVLSALPFEHEWYLQNGVRSEFIGHPFYDNLEQKILDQDFLSRQKERPGRIVAILPGSRTQEVTRNFSDILDAACRVYREVPNTRFLVASYNDTQAEVARKKIIGRDLPIDVQVGRTSEIIESAECCIMVSGSVSLEVMYHLKPAVVVYRLSRIALRVGKAFMKVKYITLVNLLARKEIFPEFLTDHNAAIEISSIVTDWLTKPSSENSVTTQLAALKSEIAQSGACDRAANCIIGTLRENRIPETIIKNAA</sequence>
<dbReference type="EMBL" id="CP074694">
    <property type="protein sequence ID" value="QVL33347.1"/>
    <property type="molecule type" value="Genomic_DNA"/>
</dbReference>
<dbReference type="GO" id="GO:0009245">
    <property type="term" value="P:lipid A biosynthetic process"/>
    <property type="evidence" value="ECO:0007669"/>
    <property type="project" value="UniProtKB-UniRule"/>
</dbReference>